<evidence type="ECO:0000313" key="1">
    <source>
        <dbReference type="EMBL" id="KAK3029519.1"/>
    </source>
</evidence>
<protein>
    <submittedName>
        <fullName evidence="1">Uncharacterized protein</fullName>
    </submittedName>
</protein>
<comment type="caution">
    <text evidence="1">The sequence shown here is derived from an EMBL/GenBank/DDBJ whole genome shotgun (WGS) entry which is preliminary data.</text>
</comment>
<dbReference type="Proteomes" id="UP001188597">
    <property type="component" value="Unassembled WGS sequence"/>
</dbReference>
<reference evidence="1" key="1">
    <citation type="submission" date="2022-12" db="EMBL/GenBank/DDBJ databases">
        <title>Draft genome assemblies for two species of Escallonia (Escalloniales).</title>
        <authorList>
            <person name="Chanderbali A."/>
            <person name="Dervinis C."/>
            <person name="Anghel I."/>
            <person name="Soltis D."/>
            <person name="Soltis P."/>
            <person name="Zapata F."/>
        </authorList>
    </citation>
    <scope>NUCLEOTIDE SEQUENCE</scope>
    <source>
        <strain evidence="1">UCBG64.0493</strain>
        <tissue evidence="1">Leaf</tissue>
    </source>
</reference>
<name>A0AA89B4V7_9ASTE</name>
<evidence type="ECO:0000313" key="2">
    <source>
        <dbReference type="Proteomes" id="UP001188597"/>
    </source>
</evidence>
<gene>
    <name evidence="1" type="ORF">RJ639_037540</name>
</gene>
<dbReference type="EMBL" id="JAVXUP010000378">
    <property type="protein sequence ID" value="KAK3029519.1"/>
    <property type="molecule type" value="Genomic_DNA"/>
</dbReference>
<proteinExistence type="predicted"/>
<dbReference type="PROSITE" id="PS51257">
    <property type="entry name" value="PROKAR_LIPOPROTEIN"/>
    <property type="match status" value="1"/>
</dbReference>
<organism evidence="1 2">
    <name type="scientific">Escallonia herrerae</name>
    <dbReference type="NCBI Taxonomy" id="1293975"/>
    <lineage>
        <taxon>Eukaryota</taxon>
        <taxon>Viridiplantae</taxon>
        <taxon>Streptophyta</taxon>
        <taxon>Embryophyta</taxon>
        <taxon>Tracheophyta</taxon>
        <taxon>Spermatophyta</taxon>
        <taxon>Magnoliopsida</taxon>
        <taxon>eudicotyledons</taxon>
        <taxon>Gunneridae</taxon>
        <taxon>Pentapetalae</taxon>
        <taxon>asterids</taxon>
        <taxon>campanulids</taxon>
        <taxon>Escalloniales</taxon>
        <taxon>Escalloniaceae</taxon>
        <taxon>Escallonia</taxon>
    </lineage>
</organism>
<dbReference type="AlphaFoldDB" id="A0AA89B4V7"/>
<accession>A0AA89B4V7</accession>
<sequence length="154" mass="17457">MNLDDKQQPEVDMSTALSISLTGCRRTIETAHSMNDASQGTVIGIEKVVNEMKNNSDEITEKDILEKIMRTLSGRFDYVVTAIEESKDLNTKTLNDLQASLESNEIGRGGRNFRIAVRQGARDSWRKKPAKNSKYELRKKAVIKQLGHRLFFLI</sequence>
<dbReference type="Pfam" id="PF14223">
    <property type="entry name" value="Retrotran_gag_2"/>
    <property type="match status" value="1"/>
</dbReference>
<keyword evidence="2" id="KW-1185">Reference proteome</keyword>